<feature type="compositionally biased region" description="Basic and acidic residues" evidence="1">
    <location>
        <begin position="175"/>
        <end position="188"/>
    </location>
</feature>
<organism evidence="2 3">
    <name type="scientific">Moesziomyces aphidis</name>
    <name type="common">Pseudozyma aphidis</name>
    <dbReference type="NCBI Taxonomy" id="84754"/>
    <lineage>
        <taxon>Eukaryota</taxon>
        <taxon>Fungi</taxon>
        <taxon>Dikarya</taxon>
        <taxon>Basidiomycota</taxon>
        <taxon>Ustilaginomycotina</taxon>
        <taxon>Ustilaginomycetes</taxon>
        <taxon>Ustilaginales</taxon>
        <taxon>Ustilaginaceae</taxon>
        <taxon>Moesziomyces</taxon>
    </lineage>
</organism>
<evidence type="ECO:0000313" key="2">
    <source>
        <dbReference type="EMBL" id="ETS63113.1"/>
    </source>
</evidence>
<dbReference type="Pfam" id="PF10294">
    <property type="entry name" value="Methyltransf_16"/>
    <property type="match status" value="1"/>
</dbReference>
<protein>
    <submittedName>
        <fullName evidence="2">Uncharacterized protein</fullName>
    </submittedName>
</protein>
<sequence length="500" mass="54096">MALSYLEVTALEDMMKQVNPTSCLPRIKEEPSADDLMRALAHLADLYSPRSLTTREKTWITFPEGRCSNVADAAQYADALDSVRVDENEKRYAMSWLTRLIGSGLYWLDSEAGKVTSDELVDLAGRILGGHASIEEAGAITREFVFPLAVPVRVPDIDASAHQDASASDTITITLRDDPLPPSDKHSEASTLSGAGASQDAAAAVGVQTWGAAIVVSDVLVRYPSLFHPTLGLRTGTPLRIAELGAGTGLLGMVAARLLQQRGTPADVVLTDYHLQVLRNLEHNVQENFGLSSDSSGSVSVGVEHVDWLEVHRSMQQGHAQADDADTDKYDLLLLADVIYAPEHALWIRSTIEKLLRKPSPERPDEASARAHIIMAVRGSGKFEGLFKTVDEAFQPRCSFGGVPSLSGSSSATPLDTLPGTPALVSETSAVDVHKTNSKHGDLLRSRMGALSHQAGFSQGSPELAIVTRRRLDKRANVGRNDEQEYLWFEIGWTFPTLAA</sequence>
<reference evidence="2 3" key="1">
    <citation type="journal article" date="2014" name="Genome Announc.">
        <title>Genome sequence of the basidiomycetous fungus Pseudozyma aphidis DSM70725, an efficient producer of biosurfactant mannosylerythritol lipids.</title>
        <authorList>
            <person name="Lorenz S."/>
            <person name="Guenther M."/>
            <person name="Grumaz C."/>
            <person name="Rupp S."/>
            <person name="Zibek S."/>
            <person name="Sohn K."/>
        </authorList>
    </citation>
    <scope>NUCLEOTIDE SEQUENCE [LARGE SCALE GENOMIC DNA]</scope>
    <source>
        <strain evidence="3">ATCC 32657 / CBS 517.83 / DSM 70725 / JCM 10318 / NBRC 10182 / NRRL Y-7954 / St-0401</strain>
    </source>
</reference>
<keyword evidence="3" id="KW-1185">Reference proteome</keyword>
<evidence type="ECO:0000256" key="1">
    <source>
        <dbReference type="SAM" id="MobiDB-lite"/>
    </source>
</evidence>
<gene>
    <name evidence="2" type="ORF">PaG_02890</name>
</gene>
<dbReference type="Gene3D" id="3.40.50.150">
    <property type="entry name" value="Vaccinia Virus protein VP39"/>
    <property type="match status" value="1"/>
</dbReference>
<dbReference type="InterPro" id="IPR019410">
    <property type="entry name" value="Methyltransf_16"/>
</dbReference>
<dbReference type="HOGENOM" id="CLU_030437_1_0_1"/>
<comment type="caution">
    <text evidence="2">The sequence shown here is derived from an EMBL/GenBank/DDBJ whole genome shotgun (WGS) entry which is preliminary data.</text>
</comment>
<dbReference type="OrthoDB" id="433955at2759"/>
<proteinExistence type="predicted"/>
<feature type="region of interest" description="Disordered" evidence="1">
    <location>
        <begin position="174"/>
        <end position="194"/>
    </location>
</feature>
<evidence type="ECO:0000313" key="3">
    <source>
        <dbReference type="Proteomes" id="UP000019462"/>
    </source>
</evidence>
<dbReference type="SUPFAM" id="SSF53335">
    <property type="entry name" value="S-adenosyl-L-methionine-dependent methyltransferases"/>
    <property type="match status" value="1"/>
</dbReference>
<name>W3VN73_MOEAP</name>
<dbReference type="GO" id="GO:0008757">
    <property type="term" value="F:S-adenosylmethionine-dependent methyltransferase activity"/>
    <property type="evidence" value="ECO:0007669"/>
    <property type="project" value="UniProtKB-ARBA"/>
</dbReference>
<dbReference type="AlphaFoldDB" id="W3VN73"/>
<dbReference type="PANTHER" id="PTHR14614:SF147">
    <property type="entry name" value="S-ADENOSYLMETHIONINE-DEPENDENT METHYLTRANSFERASE OF THE SEVEN BETA-STRAND FAMILY"/>
    <property type="match status" value="1"/>
</dbReference>
<dbReference type="Proteomes" id="UP000019462">
    <property type="component" value="Unassembled WGS sequence"/>
</dbReference>
<dbReference type="InterPro" id="IPR029063">
    <property type="entry name" value="SAM-dependent_MTases_sf"/>
</dbReference>
<accession>W3VN73</accession>
<dbReference type="EMBL" id="AWNI01000009">
    <property type="protein sequence ID" value="ETS63113.1"/>
    <property type="molecule type" value="Genomic_DNA"/>
</dbReference>
<dbReference type="PANTHER" id="PTHR14614">
    <property type="entry name" value="HEPATOCELLULAR CARCINOMA-ASSOCIATED ANTIGEN"/>
    <property type="match status" value="1"/>
</dbReference>